<organism evidence="2 3">
    <name type="scientific">Glaciihabitans arcticus</name>
    <dbReference type="NCBI Taxonomy" id="2668039"/>
    <lineage>
        <taxon>Bacteria</taxon>
        <taxon>Bacillati</taxon>
        <taxon>Actinomycetota</taxon>
        <taxon>Actinomycetes</taxon>
        <taxon>Micrococcales</taxon>
        <taxon>Microbacteriaceae</taxon>
        <taxon>Glaciihabitans</taxon>
    </lineage>
</organism>
<dbReference type="AlphaFoldDB" id="A0A4Q9GV02"/>
<dbReference type="SUPFAM" id="SSF51735">
    <property type="entry name" value="NAD(P)-binding Rossmann-fold domains"/>
    <property type="match status" value="1"/>
</dbReference>
<evidence type="ECO:0000259" key="1">
    <source>
        <dbReference type="Pfam" id="PF01370"/>
    </source>
</evidence>
<evidence type="ECO:0000313" key="3">
    <source>
        <dbReference type="Proteomes" id="UP000294194"/>
    </source>
</evidence>
<dbReference type="GO" id="GO:0005737">
    <property type="term" value="C:cytoplasm"/>
    <property type="evidence" value="ECO:0007669"/>
    <property type="project" value="TreeGrafter"/>
</dbReference>
<dbReference type="GO" id="GO:0004029">
    <property type="term" value="F:aldehyde dehydrogenase (NAD+) activity"/>
    <property type="evidence" value="ECO:0007669"/>
    <property type="project" value="TreeGrafter"/>
</dbReference>
<dbReference type="Proteomes" id="UP000294194">
    <property type="component" value="Unassembled WGS sequence"/>
</dbReference>
<dbReference type="PANTHER" id="PTHR48079">
    <property type="entry name" value="PROTEIN YEEZ"/>
    <property type="match status" value="1"/>
</dbReference>
<feature type="domain" description="NAD-dependent epimerase/dehydratase" evidence="1">
    <location>
        <begin position="3"/>
        <end position="133"/>
    </location>
</feature>
<reference evidence="3" key="1">
    <citation type="submission" date="2019-02" db="EMBL/GenBank/DDBJ databases">
        <title>Glaciihabitans arcticus sp. nov., a psychrotolerant bacterium isolated from polar soil.</title>
        <authorList>
            <person name="Dahal R.H."/>
        </authorList>
    </citation>
    <scope>NUCLEOTIDE SEQUENCE [LARGE SCALE GENOMIC DNA]</scope>
    <source>
        <strain evidence="3">RP-3-7</strain>
    </source>
</reference>
<dbReference type="InterPro" id="IPR036291">
    <property type="entry name" value="NAD(P)-bd_dom_sf"/>
</dbReference>
<protein>
    <submittedName>
        <fullName evidence="2">NAD(P)-dependent oxidoreductase</fullName>
    </submittedName>
</protein>
<dbReference type="InterPro" id="IPR001509">
    <property type="entry name" value="Epimerase_deHydtase"/>
</dbReference>
<comment type="caution">
    <text evidence="2">The sequence shown here is derived from an EMBL/GenBank/DDBJ whole genome shotgun (WGS) entry which is preliminary data.</text>
</comment>
<dbReference type="PANTHER" id="PTHR48079:SF6">
    <property type="entry name" value="NAD(P)-BINDING DOMAIN-CONTAINING PROTEIN-RELATED"/>
    <property type="match status" value="1"/>
</dbReference>
<evidence type="ECO:0000313" key="2">
    <source>
        <dbReference type="EMBL" id="TBN57448.1"/>
    </source>
</evidence>
<dbReference type="InterPro" id="IPR051783">
    <property type="entry name" value="NAD(P)-dependent_oxidoreduct"/>
</dbReference>
<dbReference type="RefSeq" id="WP_130981559.1">
    <property type="nucleotide sequence ID" value="NZ_SISG01000001.1"/>
</dbReference>
<dbReference type="Pfam" id="PF01370">
    <property type="entry name" value="Epimerase"/>
    <property type="match status" value="1"/>
</dbReference>
<name>A0A4Q9GV02_9MICO</name>
<gene>
    <name evidence="2" type="ORF">EYE40_08615</name>
</gene>
<proteinExistence type="predicted"/>
<sequence length="311" mass="33741">MRVLLAGASGAIGRYLIPQLIAAGHEVTGTTRKRRALEFTGATELVTDVVDRQAFLELIEGFEFDAVIHALSSLARTPLTFVDMRETNRLRSEGTSTLLAAARLTGAKKFIFSSHVYGYGFRDHGSRILDEESPFGQLPGTRLDAVQKSLLSGEQQARAYGGVALRYGMLYRGRGPIRGIVRDWDGVLPFVHFDDAAAATVLALETGAPGSVYNIVDDEPVSWAELQRARAETFGRAEPNGQSSWFTHLAAPFAAQLTAETAMKVSNARAKADLGWKPLYPSYRDALTADKELVDHARAVVSGTASVLRST</sequence>
<accession>A0A4Q9GV02</accession>
<dbReference type="Gene3D" id="3.40.50.720">
    <property type="entry name" value="NAD(P)-binding Rossmann-like Domain"/>
    <property type="match status" value="1"/>
</dbReference>
<dbReference type="EMBL" id="SISG01000001">
    <property type="protein sequence ID" value="TBN57448.1"/>
    <property type="molecule type" value="Genomic_DNA"/>
</dbReference>
<keyword evidence="3" id="KW-1185">Reference proteome</keyword>